<gene>
    <name evidence="2" type="ORF">L484_000498</name>
</gene>
<reference evidence="3" key="1">
    <citation type="submission" date="2013-01" db="EMBL/GenBank/DDBJ databases">
        <title>Draft Genome Sequence of a Mulberry Tree, Morus notabilis C.K. Schneid.</title>
        <authorList>
            <person name="He N."/>
            <person name="Zhao S."/>
        </authorList>
    </citation>
    <scope>NUCLEOTIDE SEQUENCE</scope>
</reference>
<keyword evidence="3" id="KW-1185">Reference proteome</keyword>
<accession>W9SE96</accession>
<name>W9SE96_9ROSA</name>
<evidence type="ECO:0000256" key="1">
    <source>
        <dbReference type="SAM" id="MobiDB-lite"/>
    </source>
</evidence>
<feature type="region of interest" description="Disordered" evidence="1">
    <location>
        <begin position="36"/>
        <end position="62"/>
    </location>
</feature>
<proteinExistence type="predicted"/>
<organism evidence="2 3">
    <name type="scientific">Morus notabilis</name>
    <dbReference type="NCBI Taxonomy" id="981085"/>
    <lineage>
        <taxon>Eukaryota</taxon>
        <taxon>Viridiplantae</taxon>
        <taxon>Streptophyta</taxon>
        <taxon>Embryophyta</taxon>
        <taxon>Tracheophyta</taxon>
        <taxon>Spermatophyta</taxon>
        <taxon>Magnoliopsida</taxon>
        <taxon>eudicotyledons</taxon>
        <taxon>Gunneridae</taxon>
        <taxon>Pentapetalae</taxon>
        <taxon>rosids</taxon>
        <taxon>fabids</taxon>
        <taxon>Rosales</taxon>
        <taxon>Moraceae</taxon>
        <taxon>Moreae</taxon>
        <taxon>Morus</taxon>
    </lineage>
</organism>
<dbReference type="Proteomes" id="UP000030645">
    <property type="component" value="Unassembled WGS sequence"/>
</dbReference>
<dbReference type="EMBL" id="KE623453">
    <property type="protein sequence ID" value="EXC45405.1"/>
    <property type="molecule type" value="Genomic_DNA"/>
</dbReference>
<protein>
    <submittedName>
        <fullName evidence="2">Uncharacterized protein</fullName>
    </submittedName>
</protein>
<evidence type="ECO:0000313" key="2">
    <source>
        <dbReference type="EMBL" id="EXC45405.1"/>
    </source>
</evidence>
<sequence length="62" mass="6944">MLVTPIFSPYIGVDLLQLMKKLSLREQFFDMPNGYGISTSPHRSEQPCKAAAAADDDDDRIE</sequence>
<evidence type="ECO:0000313" key="3">
    <source>
        <dbReference type="Proteomes" id="UP000030645"/>
    </source>
</evidence>
<dbReference type="AlphaFoldDB" id="W9SE96"/>